<evidence type="ECO:0000313" key="6">
    <source>
        <dbReference type="Proteomes" id="UP000294071"/>
    </source>
</evidence>
<evidence type="ECO:0000259" key="4">
    <source>
        <dbReference type="Pfam" id="PF02784"/>
    </source>
</evidence>
<evidence type="ECO:0000256" key="2">
    <source>
        <dbReference type="ARBA" id="ARBA00022898"/>
    </source>
</evidence>
<dbReference type="PRINTS" id="PR01179">
    <property type="entry name" value="ODADCRBXLASE"/>
</dbReference>
<feature type="active site" description="Proton donor" evidence="3">
    <location>
        <position position="363"/>
    </location>
</feature>
<dbReference type="PANTHER" id="PTHR43727">
    <property type="entry name" value="DIAMINOPIMELATE DECARBOXYLASE"/>
    <property type="match status" value="1"/>
</dbReference>
<gene>
    <name evidence="5" type="ORF">EUA93_11420</name>
</gene>
<dbReference type="SUPFAM" id="SSF50621">
    <property type="entry name" value="Alanine racemase C-terminal domain-like"/>
    <property type="match status" value="1"/>
</dbReference>
<comment type="cofactor">
    <cofactor evidence="1 3">
        <name>pyridoxal 5'-phosphate</name>
        <dbReference type="ChEBI" id="CHEBI:597326"/>
    </cofactor>
</comment>
<dbReference type="Gene3D" id="3.20.20.10">
    <property type="entry name" value="Alanine racemase"/>
    <property type="match status" value="1"/>
</dbReference>
<dbReference type="GO" id="GO:0008836">
    <property type="term" value="F:diaminopimelate decarboxylase activity"/>
    <property type="evidence" value="ECO:0007669"/>
    <property type="project" value="TreeGrafter"/>
</dbReference>
<keyword evidence="6" id="KW-1185">Reference proteome</keyword>
<feature type="modified residue" description="N6-(pyridoxal phosphate)lysine" evidence="3">
    <location>
        <position position="66"/>
    </location>
</feature>
<accession>A0A4Q2S425</accession>
<name>A0A4Q2S425_9ACTN</name>
<dbReference type="SUPFAM" id="SSF51419">
    <property type="entry name" value="PLP-binding barrel"/>
    <property type="match status" value="1"/>
</dbReference>
<dbReference type="InterPro" id="IPR009006">
    <property type="entry name" value="Ala_racemase/Decarboxylase_C"/>
</dbReference>
<protein>
    <submittedName>
        <fullName evidence="5">Pyridoxal-dependent decarboxylase, exosortase A system-associated</fullName>
    </submittedName>
</protein>
<sequence length="412" mass="43354">MRTEDHLAAFGRDGSELVVAGIPLGRLAARVGSTPFFAYDRAAITARVAEVRAALPDRVGLGYAVKANPMPAVVQHLSGLVDSLDVASAGELAVALDTGHDASRISFAGPGKTDAELRRAVAAGVIVEVESRTEMQRLVRTGKELAVLPRAAIRVNPAFAVKGSGMRMGGGPQQFGVDAEMVPSLLGEVSRTDVDVLGFHVFAGSQNLRADILVEAQARTVELVLELAAHLPDEARYVNLGGGFGIPYFEKDERLDLAHVGEQLGALLEEQVADKLPEAEVCLELGRYLVGESGVYVTRVVDVKESRGQAYAVVDGGMHHQLAASGNFGQVIRRNYPMALGNRLGDTGSGSDAAPVTVVGCLCTPLDLLGDHVELPRPEVDDLVVIFQAGAYGLTASPTAFLGHDAPAEVLL</sequence>
<reference evidence="5 6" key="1">
    <citation type="submission" date="2019-01" db="EMBL/GenBank/DDBJ databases">
        <title>Novel species of Nocardioides.</title>
        <authorList>
            <person name="Liu Q."/>
            <person name="Xin Y.-H."/>
        </authorList>
    </citation>
    <scope>NUCLEOTIDE SEQUENCE [LARGE SCALE GENOMIC DNA]</scope>
    <source>
        <strain evidence="5 6">CGMCC 4.6882</strain>
    </source>
</reference>
<dbReference type="Proteomes" id="UP000294071">
    <property type="component" value="Unassembled WGS sequence"/>
</dbReference>
<dbReference type="PANTHER" id="PTHR43727:SF2">
    <property type="entry name" value="GROUP IV DECARBOXYLASE"/>
    <property type="match status" value="1"/>
</dbReference>
<evidence type="ECO:0000256" key="3">
    <source>
        <dbReference type="PIRSR" id="PIRSR600183-50"/>
    </source>
</evidence>
<dbReference type="GO" id="GO:0009089">
    <property type="term" value="P:lysine biosynthetic process via diaminopimelate"/>
    <property type="evidence" value="ECO:0007669"/>
    <property type="project" value="TreeGrafter"/>
</dbReference>
<organism evidence="5 6">
    <name type="scientific">Nocardioides oleivorans</name>
    <dbReference type="NCBI Taxonomy" id="273676"/>
    <lineage>
        <taxon>Bacteria</taxon>
        <taxon>Bacillati</taxon>
        <taxon>Actinomycetota</taxon>
        <taxon>Actinomycetes</taxon>
        <taxon>Propionibacteriales</taxon>
        <taxon>Nocardioidaceae</taxon>
        <taxon>Nocardioides</taxon>
    </lineage>
</organism>
<evidence type="ECO:0000313" key="5">
    <source>
        <dbReference type="EMBL" id="RYB94903.1"/>
    </source>
</evidence>
<proteinExistence type="predicted"/>
<dbReference type="NCBIfam" id="TIGR03099">
    <property type="entry name" value="dCO2ase_PEP1"/>
    <property type="match status" value="1"/>
</dbReference>
<dbReference type="InterPro" id="IPR000183">
    <property type="entry name" value="Orn/DAP/Arg_de-COase"/>
</dbReference>
<dbReference type="Pfam" id="PF02784">
    <property type="entry name" value="Orn_Arg_deC_N"/>
    <property type="match status" value="1"/>
</dbReference>
<dbReference type="InterPro" id="IPR029066">
    <property type="entry name" value="PLP-binding_barrel"/>
</dbReference>
<dbReference type="RefSeq" id="WP_129400248.1">
    <property type="nucleotide sequence ID" value="NZ_SDWT01000001.1"/>
</dbReference>
<dbReference type="InterPro" id="IPR022644">
    <property type="entry name" value="De-COase2_N"/>
</dbReference>
<feature type="domain" description="Orn/DAP/Arg decarboxylase 2 N-terminal" evidence="4">
    <location>
        <begin position="42"/>
        <end position="290"/>
    </location>
</feature>
<dbReference type="OrthoDB" id="9802241at2"/>
<evidence type="ECO:0000256" key="1">
    <source>
        <dbReference type="ARBA" id="ARBA00001933"/>
    </source>
</evidence>
<dbReference type="Gene3D" id="2.40.37.10">
    <property type="entry name" value="Lyase, Ornithine Decarboxylase, Chain A, domain 1"/>
    <property type="match status" value="1"/>
</dbReference>
<dbReference type="CDD" id="cd06839">
    <property type="entry name" value="PLPDE_III_Btrk_like"/>
    <property type="match status" value="1"/>
</dbReference>
<comment type="caution">
    <text evidence="5">The sequence shown here is derived from an EMBL/GenBank/DDBJ whole genome shotgun (WGS) entry which is preliminary data.</text>
</comment>
<keyword evidence="2 3" id="KW-0663">Pyridoxal phosphate</keyword>
<dbReference type="InterPro" id="IPR017530">
    <property type="entry name" value="DCO2ase_PEP1"/>
</dbReference>
<dbReference type="EMBL" id="SDWT01000001">
    <property type="protein sequence ID" value="RYB94903.1"/>
    <property type="molecule type" value="Genomic_DNA"/>
</dbReference>
<dbReference type="AlphaFoldDB" id="A0A4Q2S425"/>